<evidence type="ECO:0000313" key="2">
    <source>
        <dbReference type="Proteomes" id="UP000004507"/>
    </source>
</evidence>
<gene>
    <name evidence="1" type="ORF">SKA53_04938</name>
</gene>
<organism evidence="1 2">
    <name type="scientific">Yoonia vestfoldensis SKA53</name>
    <dbReference type="NCBI Taxonomy" id="314232"/>
    <lineage>
        <taxon>Bacteria</taxon>
        <taxon>Pseudomonadati</taxon>
        <taxon>Pseudomonadota</taxon>
        <taxon>Alphaproteobacteria</taxon>
        <taxon>Rhodobacterales</taxon>
        <taxon>Paracoccaceae</taxon>
        <taxon>Yoonia</taxon>
    </lineage>
</organism>
<dbReference type="Proteomes" id="UP000004507">
    <property type="component" value="Unassembled WGS sequence"/>
</dbReference>
<evidence type="ECO:0000313" key="1">
    <source>
        <dbReference type="EMBL" id="EAQ06405.1"/>
    </source>
</evidence>
<dbReference type="HOGENOM" id="CLU_2753048_0_0_5"/>
<name>A3V681_9RHOB</name>
<dbReference type="AlphaFoldDB" id="A3V681"/>
<comment type="caution">
    <text evidence="1">The sequence shown here is derived from an EMBL/GenBank/DDBJ whole genome shotgun (WGS) entry which is preliminary data.</text>
</comment>
<protein>
    <submittedName>
        <fullName evidence="1">Uncharacterized protein</fullName>
    </submittedName>
</protein>
<accession>A3V681</accession>
<sequence length="70" mass="7737">MPLACFRISGCTCCDTQIAMNTAEAAALLSALVDGHRIMKMGQHDNQNVVRWTVKDLPRPKPDEVEDDAH</sequence>
<keyword evidence="2" id="KW-1185">Reference proteome</keyword>
<proteinExistence type="predicted"/>
<dbReference type="EMBL" id="AAMS01000005">
    <property type="protein sequence ID" value="EAQ06405.1"/>
    <property type="molecule type" value="Genomic_DNA"/>
</dbReference>
<reference evidence="1 2" key="1">
    <citation type="submission" date="2006-01" db="EMBL/GenBank/DDBJ databases">
        <authorList>
            <person name="Hagstrom A."/>
            <person name="Ferriera S."/>
            <person name="Johnson J."/>
            <person name="Kravitz S."/>
            <person name="Halpern A."/>
            <person name="Remington K."/>
            <person name="Beeson K."/>
            <person name="Tran B."/>
            <person name="Rogers Y.-H."/>
            <person name="Friedman R."/>
            <person name="Venter J.C."/>
        </authorList>
    </citation>
    <scope>NUCLEOTIDE SEQUENCE [LARGE SCALE GENOMIC DNA]</scope>
    <source>
        <strain evidence="1 2">SKA53</strain>
    </source>
</reference>